<reference evidence="2" key="1">
    <citation type="journal article" date="2014" name="Int. J. Syst. Evol. Microbiol.">
        <title>Complete genome sequence of Corynebacterium casei LMG S-19264T (=DSM 44701T), isolated from a smear-ripened cheese.</title>
        <authorList>
            <consortium name="US DOE Joint Genome Institute (JGI-PGF)"/>
            <person name="Walter F."/>
            <person name="Albersmeier A."/>
            <person name="Kalinowski J."/>
            <person name="Ruckert C."/>
        </authorList>
    </citation>
    <scope>NUCLEOTIDE SEQUENCE</scope>
    <source>
        <strain evidence="2">VKM Ac-2007</strain>
    </source>
</reference>
<dbReference type="Pfam" id="PF19054">
    <property type="entry name" value="DUF5753"/>
    <property type="match status" value="1"/>
</dbReference>
<dbReference type="Gene3D" id="1.10.260.40">
    <property type="entry name" value="lambda repressor-like DNA-binding domains"/>
    <property type="match status" value="1"/>
</dbReference>
<protein>
    <submittedName>
        <fullName evidence="2">Transcriptional regulator</fullName>
    </submittedName>
</protein>
<proteinExistence type="predicted"/>
<accession>A0A9W6I6E9</accession>
<reference evidence="2" key="2">
    <citation type="submission" date="2023-01" db="EMBL/GenBank/DDBJ databases">
        <authorList>
            <person name="Sun Q."/>
            <person name="Evtushenko L."/>
        </authorList>
    </citation>
    <scope>NUCLEOTIDE SEQUENCE</scope>
    <source>
        <strain evidence="2">VKM Ac-2007</strain>
    </source>
</reference>
<evidence type="ECO:0000259" key="1">
    <source>
        <dbReference type="PROSITE" id="PS50943"/>
    </source>
</evidence>
<evidence type="ECO:0000313" key="2">
    <source>
        <dbReference type="EMBL" id="GLK12977.1"/>
    </source>
</evidence>
<comment type="caution">
    <text evidence="2">The sequence shown here is derived from an EMBL/GenBank/DDBJ whole genome shotgun (WGS) entry which is preliminary data.</text>
</comment>
<dbReference type="GO" id="GO:0003677">
    <property type="term" value="F:DNA binding"/>
    <property type="evidence" value="ECO:0007669"/>
    <property type="project" value="InterPro"/>
</dbReference>
<dbReference type="InterPro" id="IPR001387">
    <property type="entry name" value="Cro/C1-type_HTH"/>
</dbReference>
<keyword evidence="3" id="KW-1185">Reference proteome</keyword>
<dbReference type="Proteomes" id="UP001143474">
    <property type="component" value="Unassembled WGS sequence"/>
</dbReference>
<dbReference type="InterPro" id="IPR043917">
    <property type="entry name" value="DUF5753"/>
</dbReference>
<dbReference type="Pfam" id="PF13560">
    <property type="entry name" value="HTH_31"/>
    <property type="match status" value="1"/>
</dbReference>
<sequence>MTAPTSFDPNISPRAQFGTELRKHRSMARMSQKTLATLTGWSISQISMLENGNRGPTPELARSMDAALGLDGTLSNLWAMLDNVSNQLPTWYRSWLEIEREADTLRTWQPLIVPGLLQTEGYARAVLTSEPGTTPEQIEEHTTARMERQNILRRTTPPMMWVLLDESVLDRPIGSPAVMAAQLSHLADVTQSLRIVVQVVPLSAYSAVGLLGAFVIATARGEPDTAYIDSAGISVRVTGRPEDVTSLAFRYDAIRAEALSQRESLILIKEKMRRWTTYDRN</sequence>
<gene>
    <name evidence="2" type="ORF">GCM10017600_63870</name>
</gene>
<dbReference type="EMBL" id="BSEV01000019">
    <property type="protein sequence ID" value="GLK12977.1"/>
    <property type="molecule type" value="Genomic_DNA"/>
</dbReference>
<evidence type="ECO:0000313" key="3">
    <source>
        <dbReference type="Proteomes" id="UP001143474"/>
    </source>
</evidence>
<dbReference type="RefSeq" id="WP_271221279.1">
    <property type="nucleotide sequence ID" value="NZ_BAAAVD010000012.1"/>
</dbReference>
<name>A0A9W6I6E9_9ACTN</name>
<dbReference type="SMART" id="SM00530">
    <property type="entry name" value="HTH_XRE"/>
    <property type="match status" value="1"/>
</dbReference>
<dbReference type="SUPFAM" id="SSF47413">
    <property type="entry name" value="lambda repressor-like DNA-binding domains"/>
    <property type="match status" value="1"/>
</dbReference>
<organism evidence="2 3">
    <name type="scientific">Streptosporangium carneum</name>
    <dbReference type="NCBI Taxonomy" id="47481"/>
    <lineage>
        <taxon>Bacteria</taxon>
        <taxon>Bacillati</taxon>
        <taxon>Actinomycetota</taxon>
        <taxon>Actinomycetes</taxon>
        <taxon>Streptosporangiales</taxon>
        <taxon>Streptosporangiaceae</taxon>
        <taxon>Streptosporangium</taxon>
    </lineage>
</organism>
<feature type="domain" description="HTH cro/C1-type" evidence="1">
    <location>
        <begin position="21"/>
        <end position="77"/>
    </location>
</feature>
<dbReference type="PROSITE" id="PS50943">
    <property type="entry name" value="HTH_CROC1"/>
    <property type="match status" value="1"/>
</dbReference>
<dbReference type="AlphaFoldDB" id="A0A9W6I6E9"/>
<dbReference type="InterPro" id="IPR010982">
    <property type="entry name" value="Lambda_DNA-bd_dom_sf"/>
</dbReference>
<dbReference type="CDD" id="cd00093">
    <property type="entry name" value="HTH_XRE"/>
    <property type="match status" value="1"/>
</dbReference>